<dbReference type="InterPro" id="IPR018253">
    <property type="entry name" value="DnaJ_domain_CS"/>
</dbReference>
<evidence type="ECO:0000256" key="4">
    <source>
        <dbReference type="ARBA" id="ARBA00022737"/>
    </source>
</evidence>
<keyword evidence="3 11" id="KW-0479">Metal-binding</keyword>
<dbReference type="GO" id="GO:0005737">
    <property type="term" value="C:cytoplasm"/>
    <property type="evidence" value="ECO:0007669"/>
    <property type="project" value="UniProtKB-SubCell"/>
</dbReference>
<evidence type="ECO:0000256" key="10">
    <source>
        <dbReference type="ARBA" id="ARBA00067609"/>
    </source>
</evidence>
<dbReference type="Gene3D" id="2.60.260.20">
    <property type="entry name" value="Urease metallochaperone UreE, N-terminal domain"/>
    <property type="match status" value="2"/>
</dbReference>
<comment type="caution">
    <text evidence="15">The sequence shown here is derived from an EMBL/GenBank/DDBJ whole genome shotgun (WGS) entry which is preliminary data.</text>
</comment>
<evidence type="ECO:0000313" key="15">
    <source>
        <dbReference type="EMBL" id="HIQ64207.1"/>
    </source>
</evidence>
<dbReference type="CDD" id="cd06257">
    <property type="entry name" value="DnaJ"/>
    <property type="match status" value="1"/>
</dbReference>
<keyword evidence="8 11" id="KW-0143">Chaperone</keyword>
<keyword evidence="4 11" id="KW-0677">Repeat</keyword>
<feature type="binding site" evidence="11">
    <location>
        <position position="194"/>
    </location>
    <ligand>
        <name>Zn(2+)</name>
        <dbReference type="ChEBI" id="CHEBI:29105"/>
        <label>2</label>
    </ligand>
</feature>
<dbReference type="NCBIfam" id="TIGR02349">
    <property type="entry name" value="DnaJ_bact"/>
    <property type="match status" value="1"/>
</dbReference>
<evidence type="ECO:0000259" key="14">
    <source>
        <dbReference type="PROSITE" id="PS51188"/>
    </source>
</evidence>
<protein>
    <recommendedName>
        <fullName evidence="10 11">Chaperone protein DnaJ</fullName>
    </recommendedName>
</protein>
<dbReference type="SUPFAM" id="SSF46565">
    <property type="entry name" value="Chaperone J-domain"/>
    <property type="match status" value="1"/>
</dbReference>
<feature type="binding site" evidence="11">
    <location>
        <position position="154"/>
    </location>
    <ligand>
        <name>Zn(2+)</name>
        <dbReference type="ChEBI" id="CHEBI:29105"/>
        <label>1</label>
    </ligand>
</feature>
<dbReference type="InterPro" id="IPR001305">
    <property type="entry name" value="HSP_DnaJ_Cys-rich_dom"/>
</dbReference>
<dbReference type="SUPFAM" id="SSF57938">
    <property type="entry name" value="DnaJ/Hsp40 cysteine-rich domain"/>
    <property type="match status" value="1"/>
</dbReference>
<evidence type="ECO:0000256" key="8">
    <source>
        <dbReference type="ARBA" id="ARBA00023186"/>
    </source>
</evidence>
<dbReference type="Gene3D" id="6.20.20.10">
    <property type="match status" value="2"/>
</dbReference>
<feature type="repeat" description="CXXCXGXG motif" evidence="11">
    <location>
        <begin position="194"/>
        <end position="201"/>
    </location>
</feature>
<dbReference type="Proteomes" id="UP000886725">
    <property type="component" value="Unassembled WGS sequence"/>
</dbReference>
<reference evidence="15" key="1">
    <citation type="submission" date="2020-10" db="EMBL/GenBank/DDBJ databases">
        <authorList>
            <person name="Gilroy R."/>
        </authorList>
    </citation>
    <scope>NUCLEOTIDE SEQUENCE</scope>
    <source>
        <strain evidence="15">CHK165-10780</strain>
    </source>
</reference>
<feature type="zinc finger region" description="CR-type" evidence="12">
    <location>
        <begin position="141"/>
        <end position="220"/>
    </location>
</feature>
<feature type="binding site" evidence="11">
    <location>
        <position position="171"/>
    </location>
    <ligand>
        <name>Zn(2+)</name>
        <dbReference type="ChEBI" id="CHEBI:29105"/>
        <label>2</label>
    </ligand>
</feature>
<comment type="domain">
    <text evidence="11">The J domain is necessary and sufficient to stimulate DnaK ATPase activity. Zinc center 1 plays an important role in the autonomous, DnaK-independent chaperone activity of DnaJ. Zinc center 2 is essential for interaction with DnaK and for DnaJ activity.</text>
</comment>
<sequence>MMNNKDYYATLGVSKDASADEIKSAYRKLAKKYHPDISKEPDAEAKFKEVQEAYSILGDETKRRQYDQFGSAAFQGGAGPSSYGGYSSGFGGFDDVDLGDIFGSMFGGGFGFGGGRTSNRAQKGNDTLVKMKLSFEEAVYGTEKDLKVDVTEECEDCDGKGGTGEQTCSRCHGSGTITTEQHTILGSFLSKSTCPECNGKGKTYAKTCSTCRGTGRIKKTKTLSVTIPKGVDTGNRLRLPGKGSAGINGGPNGDLYIEFTVGEHELFERDGDDIYLDIPITIPEAILGCKKVIPTLYGNVKVTIPAGSSTGDKQRIRGKGIDNQGARRKGDMYIVIDVQIPEKLTKEQKRLIEQLNDTVLTSSKINKFNRYVEEHE</sequence>
<evidence type="ECO:0000256" key="7">
    <source>
        <dbReference type="ARBA" id="ARBA00023016"/>
    </source>
</evidence>
<reference evidence="15" key="2">
    <citation type="journal article" date="2021" name="PeerJ">
        <title>Extensive microbial diversity within the chicken gut microbiome revealed by metagenomics and culture.</title>
        <authorList>
            <person name="Gilroy R."/>
            <person name="Ravi A."/>
            <person name="Getino M."/>
            <person name="Pursley I."/>
            <person name="Horton D.L."/>
            <person name="Alikhan N.F."/>
            <person name="Baker D."/>
            <person name="Gharbi K."/>
            <person name="Hall N."/>
            <person name="Watson M."/>
            <person name="Adriaenssens E.M."/>
            <person name="Foster-Nyarko E."/>
            <person name="Jarju S."/>
            <person name="Secka A."/>
            <person name="Antonio M."/>
            <person name="Oren A."/>
            <person name="Chaudhuri R.R."/>
            <person name="La Ragione R."/>
            <person name="Hildebrand F."/>
            <person name="Pallen M.J."/>
        </authorList>
    </citation>
    <scope>NUCLEOTIDE SEQUENCE</scope>
    <source>
        <strain evidence="15">CHK165-10780</strain>
    </source>
</reference>
<dbReference type="GO" id="GO:0006260">
    <property type="term" value="P:DNA replication"/>
    <property type="evidence" value="ECO:0007669"/>
    <property type="project" value="UniProtKB-KW"/>
</dbReference>
<evidence type="ECO:0000256" key="9">
    <source>
        <dbReference type="ARBA" id="ARBA00061004"/>
    </source>
</evidence>
<dbReference type="PANTHER" id="PTHR43096:SF52">
    <property type="entry name" value="DNAJ HOMOLOG 1, MITOCHONDRIAL-RELATED"/>
    <property type="match status" value="1"/>
</dbReference>
<dbReference type="InterPro" id="IPR036410">
    <property type="entry name" value="HSP_DnaJ_Cys-rich_dom_sf"/>
</dbReference>
<dbReference type="HAMAP" id="MF_01152">
    <property type="entry name" value="DnaJ"/>
    <property type="match status" value="1"/>
</dbReference>
<evidence type="ECO:0000313" key="16">
    <source>
        <dbReference type="Proteomes" id="UP000886725"/>
    </source>
</evidence>
<dbReference type="GO" id="GO:0042026">
    <property type="term" value="P:protein refolding"/>
    <property type="evidence" value="ECO:0007669"/>
    <property type="project" value="TreeGrafter"/>
</dbReference>
<comment type="similarity">
    <text evidence="9 11">Belongs to the DnaJ family.</text>
</comment>
<dbReference type="GO" id="GO:0005524">
    <property type="term" value="F:ATP binding"/>
    <property type="evidence" value="ECO:0007669"/>
    <property type="project" value="InterPro"/>
</dbReference>
<dbReference type="CDD" id="cd10719">
    <property type="entry name" value="DnaJ_zf"/>
    <property type="match status" value="1"/>
</dbReference>
<keyword evidence="5 11" id="KW-0863">Zinc-finger</keyword>
<evidence type="ECO:0000256" key="12">
    <source>
        <dbReference type="PROSITE-ProRule" id="PRU00546"/>
    </source>
</evidence>
<feature type="domain" description="J" evidence="13">
    <location>
        <begin position="6"/>
        <end position="70"/>
    </location>
</feature>
<dbReference type="CDD" id="cd10747">
    <property type="entry name" value="DnaJ_C"/>
    <property type="match status" value="1"/>
</dbReference>
<dbReference type="InterPro" id="IPR002939">
    <property type="entry name" value="DnaJ_C"/>
</dbReference>
<name>A0A9D1CJX9_9FIRM</name>
<evidence type="ECO:0000256" key="5">
    <source>
        <dbReference type="ARBA" id="ARBA00022771"/>
    </source>
</evidence>
<feature type="repeat" description="CXXCXGXG motif" evidence="11">
    <location>
        <begin position="208"/>
        <end position="215"/>
    </location>
</feature>
<dbReference type="NCBIfam" id="NF008035">
    <property type="entry name" value="PRK10767.1"/>
    <property type="match status" value="1"/>
</dbReference>
<dbReference type="EMBL" id="DVFU01000013">
    <property type="protein sequence ID" value="HIQ64207.1"/>
    <property type="molecule type" value="Genomic_DNA"/>
</dbReference>
<organism evidence="15 16">
    <name type="scientific">Candidatus Faecenecus gallistercoris</name>
    <dbReference type="NCBI Taxonomy" id="2840793"/>
    <lineage>
        <taxon>Bacteria</taxon>
        <taxon>Bacillati</taxon>
        <taxon>Bacillota</taxon>
        <taxon>Bacillota incertae sedis</taxon>
        <taxon>Candidatus Faecenecus</taxon>
    </lineage>
</organism>
<comment type="subunit">
    <text evidence="11">Homodimer.</text>
</comment>
<comment type="cofactor">
    <cofactor evidence="11">
        <name>Zn(2+)</name>
        <dbReference type="ChEBI" id="CHEBI:29105"/>
    </cofactor>
    <text evidence="11">Binds 2 Zn(2+) ions per monomer.</text>
</comment>
<dbReference type="InterPro" id="IPR001623">
    <property type="entry name" value="DnaJ_domain"/>
</dbReference>
<feature type="binding site" evidence="11">
    <location>
        <position position="157"/>
    </location>
    <ligand>
        <name>Zn(2+)</name>
        <dbReference type="ChEBI" id="CHEBI:29105"/>
        <label>1</label>
    </ligand>
</feature>
<feature type="repeat" description="CXXCXGXG motif" evidence="11">
    <location>
        <begin position="154"/>
        <end position="161"/>
    </location>
</feature>
<dbReference type="AlphaFoldDB" id="A0A9D1CJX9"/>
<feature type="binding site" evidence="11">
    <location>
        <position position="208"/>
    </location>
    <ligand>
        <name>Zn(2+)</name>
        <dbReference type="ChEBI" id="CHEBI:29105"/>
        <label>1</label>
    </ligand>
</feature>
<dbReference type="FunFam" id="1.10.287.110:FF:000031">
    <property type="entry name" value="Molecular chaperone DnaJ"/>
    <property type="match status" value="1"/>
</dbReference>
<dbReference type="PRINTS" id="PR00625">
    <property type="entry name" value="JDOMAIN"/>
</dbReference>
<dbReference type="PROSITE" id="PS00636">
    <property type="entry name" value="DNAJ_1"/>
    <property type="match status" value="1"/>
</dbReference>
<evidence type="ECO:0000256" key="11">
    <source>
        <dbReference type="HAMAP-Rule" id="MF_01152"/>
    </source>
</evidence>
<evidence type="ECO:0000256" key="3">
    <source>
        <dbReference type="ARBA" id="ARBA00022723"/>
    </source>
</evidence>
<feature type="binding site" evidence="11">
    <location>
        <position position="168"/>
    </location>
    <ligand>
        <name>Zn(2+)</name>
        <dbReference type="ChEBI" id="CHEBI:29105"/>
        <label>2</label>
    </ligand>
</feature>
<dbReference type="SMART" id="SM00271">
    <property type="entry name" value="DnaJ"/>
    <property type="match status" value="1"/>
</dbReference>
<keyword evidence="1 11" id="KW-0963">Cytoplasm</keyword>
<dbReference type="GO" id="GO:0009408">
    <property type="term" value="P:response to heat"/>
    <property type="evidence" value="ECO:0007669"/>
    <property type="project" value="InterPro"/>
</dbReference>
<dbReference type="PANTHER" id="PTHR43096">
    <property type="entry name" value="DNAJ HOMOLOG 1, MITOCHONDRIAL-RELATED"/>
    <property type="match status" value="1"/>
</dbReference>
<dbReference type="Gene3D" id="1.10.287.110">
    <property type="entry name" value="DnaJ domain"/>
    <property type="match status" value="1"/>
</dbReference>
<keyword evidence="6 11" id="KW-0862">Zinc</keyword>
<evidence type="ECO:0000256" key="6">
    <source>
        <dbReference type="ARBA" id="ARBA00022833"/>
    </source>
</evidence>
<accession>A0A9D1CJX9</accession>
<dbReference type="Pfam" id="PF01556">
    <property type="entry name" value="DnaJ_C"/>
    <property type="match status" value="1"/>
</dbReference>
<dbReference type="GO" id="GO:0051082">
    <property type="term" value="F:unfolded protein binding"/>
    <property type="evidence" value="ECO:0007669"/>
    <property type="project" value="UniProtKB-UniRule"/>
</dbReference>
<evidence type="ECO:0000256" key="1">
    <source>
        <dbReference type="ARBA" id="ARBA00022490"/>
    </source>
</evidence>
<comment type="function">
    <text evidence="11">Participates actively in the response to hyperosmotic and heat shock by preventing the aggregation of stress-denatured proteins and by disaggregating proteins, also in an autonomous, DnaK-independent fashion. Unfolded proteins bind initially to DnaJ; upon interaction with the DnaJ-bound protein, DnaK hydrolyzes its bound ATP, resulting in the formation of a stable complex. GrpE releases ADP from DnaK; ATP binding to DnaK triggers the release of the substrate protein, thus completing the reaction cycle. Several rounds of ATP-dependent interactions between DnaJ, DnaK and GrpE are required for fully efficient folding. Also involved, together with DnaK and GrpE, in the DNA replication of plasmids through activation of initiation proteins.</text>
</comment>
<feature type="repeat" description="CXXCXGXG motif" evidence="11">
    <location>
        <begin position="168"/>
        <end position="175"/>
    </location>
</feature>
<dbReference type="FunFam" id="2.60.260.20:FF:000005">
    <property type="entry name" value="Chaperone protein dnaJ 1, mitochondrial"/>
    <property type="match status" value="1"/>
</dbReference>
<dbReference type="InterPro" id="IPR012724">
    <property type="entry name" value="DnaJ"/>
</dbReference>
<dbReference type="PROSITE" id="PS51188">
    <property type="entry name" value="ZF_CR"/>
    <property type="match status" value="1"/>
</dbReference>
<dbReference type="GO" id="GO:0031072">
    <property type="term" value="F:heat shock protein binding"/>
    <property type="evidence" value="ECO:0007669"/>
    <property type="project" value="InterPro"/>
</dbReference>
<keyword evidence="2 11" id="KW-0235">DNA replication</keyword>
<comment type="subcellular location">
    <subcellularLocation>
        <location evidence="11">Cytoplasm</location>
    </subcellularLocation>
</comment>
<dbReference type="InterPro" id="IPR036869">
    <property type="entry name" value="J_dom_sf"/>
</dbReference>
<dbReference type="Pfam" id="PF00226">
    <property type="entry name" value="DnaJ"/>
    <property type="match status" value="1"/>
</dbReference>
<dbReference type="PROSITE" id="PS50076">
    <property type="entry name" value="DNAJ_2"/>
    <property type="match status" value="1"/>
</dbReference>
<dbReference type="InterPro" id="IPR008971">
    <property type="entry name" value="HSP40/DnaJ_pept-bd"/>
</dbReference>
<evidence type="ECO:0000259" key="13">
    <source>
        <dbReference type="PROSITE" id="PS50076"/>
    </source>
</evidence>
<dbReference type="FunFam" id="2.10.230.10:FF:000002">
    <property type="entry name" value="Molecular chaperone DnaJ"/>
    <property type="match status" value="1"/>
</dbReference>
<proteinExistence type="inferred from homology"/>
<feature type="binding site" evidence="11">
    <location>
        <position position="211"/>
    </location>
    <ligand>
        <name>Zn(2+)</name>
        <dbReference type="ChEBI" id="CHEBI:29105"/>
        <label>1</label>
    </ligand>
</feature>
<feature type="domain" description="CR-type" evidence="14">
    <location>
        <begin position="141"/>
        <end position="220"/>
    </location>
</feature>
<dbReference type="SUPFAM" id="SSF49493">
    <property type="entry name" value="HSP40/DnaJ peptide-binding domain"/>
    <property type="match status" value="2"/>
</dbReference>
<evidence type="ECO:0000256" key="2">
    <source>
        <dbReference type="ARBA" id="ARBA00022705"/>
    </source>
</evidence>
<keyword evidence="7 11" id="KW-0346">Stress response</keyword>
<feature type="binding site" evidence="11">
    <location>
        <position position="197"/>
    </location>
    <ligand>
        <name>Zn(2+)</name>
        <dbReference type="ChEBI" id="CHEBI:29105"/>
        <label>2</label>
    </ligand>
</feature>
<dbReference type="Pfam" id="PF00684">
    <property type="entry name" value="DnaJ_CXXCXGXG"/>
    <property type="match status" value="1"/>
</dbReference>
<dbReference type="GO" id="GO:0008270">
    <property type="term" value="F:zinc ion binding"/>
    <property type="evidence" value="ECO:0007669"/>
    <property type="project" value="UniProtKB-UniRule"/>
</dbReference>
<gene>
    <name evidence="11 15" type="primary">dnaJ</name>
    <name evidence="15" type="ORF">IAC85_00545</name>
</gene>